<dbReference type="Gene3D" id="2.40.128.320">
    <property type="entry name" value="Protein HRI1, N-terminal domain"/>
    <property type="match status" value="1"/>
</dbReference>
<gene>
    <name evidence="1" type="ORF">Q8F55_001812</name>
</gene>
<evidence type="ECO:0000313" key="1">
    <source>
        <dbReference type="EMBL" id="KAL1410869.1"/>
    </source>
</evidence>
<protein>
    <recommendedName>
        <fullName evidence="3">Protein HRI1</fullName>
    </recommendedName>
</protein>
<sequence length="223" mass="23871">MVADPVRASTRVSIAWSGAPAQEDTDTLVLTINGYSLDLRVVLPGHAGAGTLDWGTVGLVVELEGSTPDKPLLRWDNILDSHPAPPADLEPLDDVGSFSALPNGDVLETGAMFNPKTARNEPYDEVWRRLPVPAGAAYFVLERADGRAFVGRVGALALGAWSEGAQYAAWRDELDGSAWRRVYAFGEAGNVPAAPVEVPAEWRKDAVVTLGEHTWTVRTVGTV</sequence>
<dbReference type="Proteomes" id="UP001565368">
    <property type="component" value="Unassembled WGS sequence"/>
</dbReference>
<keyword evidence="2" id="KW-1185">Reference proteome</keyword>
<proteinExistence type="predicted"/>
<dbReference type="InterPro" id="IPR031818">
    <property type="entry name" value="Hri1"/>
</dbReference>
<dbReference type="GeneID" id="95982855"/>
<name>A0ABR3Q813_9TREE</name>
<evidence type="ECO:0008006" key="3">
    <source>
        <dbReference type="Google" id="ProtNLM"/>
    </source>
</evidence>
<dbReference type="EMBL" id="JBBXJM010000002">
    <property type="protein sequence ID" value="KAL1410869.1"/>
    <property type="molecule type" value="Genomic_DNA"/>
</dbReference>
<organism evidence="1 2">
    <name type="scientific">Vanrija albida</name>
    <dbReference type="NCBI Taxonomy" id="181172"/>
    <lineage>
        <taxon>Eukaryota</taxon>
        <taxon>Fungi</taxon>
        <taxon>Dikarya</taxon>
        <taxon>Basidiomycota</taxon>
        <taxon>Agaricomycotina</taxon>
        <taxon>Tremellomycetes</taxon>
        <taxon>Trichosporonales</taxon>
        <taxon>Trichosporonaceae</taxon>
        <taxon>Vanrija</taxon>
    </lineage>
</organism>
<evidence type="ECO:0000313" key="2">
    <source>
        <dbReference type="Proteomes" id="UP001565368"/>
    </source>
</evidence>
<dbReference type="RefSeq" id="XP_069210813.1">
    <property type="nucleotide sequence ID" value="XM_069350427.1"/>
</dbReference>
<reference evidence="1 2" key="1">
    <citation type="submission" date="2023-08" db="EMBL/GenBank/DDBJ databases">
        <title>Annotated Genome Sequence of Vanrija albida AlHP1.</title>
        <authorList>
            <person name="Herzog R."/>
        </authorList>
    </citation>
    <scope>NUCLEOTIDE SEQUENCE [LARGE SCALE GENOMIC DNA]</scope>
    <source>
        <strain evidence="1 2">AlHP1</strain>
    </source>
</reference>
<comment type="caution">
    <text evidence="1">The sequence shown here is derived from an EMBL/GenBank/DDBJ whole genome shotgun (WGS) entry which is preliminary data.</text>
</comment>
<dbReference type="Pfam" id="PF16815">
    <property type="entry name" value="HRI1"/>
    <property type="match status" value="1"/>
</dbReference>
<accession>A0ABR3Q813</accession>
<dbReference type="InterPro" id="IPR043047">
    <property type="entry name" value="Hri1_N_sf"/>
</dbReference>